<feature type="signal peptide" evidence="2">
    <location>
        <begin position="1"/>
        <end position="21"/>
    </location>
</feature>
<dbReference type="RefSeq" id="WP_119975680.1">
    <property type="nucleotide sequence ID" value="NZ_JBHSQA010000008.1"/>
</dbReference>
<evidence type="ECO:0000256" key="2">
    <source>
        <dbReference type="SAM" id="SignalP"/>
    </source>
</evidence>
<dbReference type="Proteomes" id="UP000272015">
    <property type="component" value="Unassembled WGS sequence"/>
</dbReference>
<reference evidence="3 4" key="1">
    <citation type="submission" date="2018-09" db="EMBL/GenBank/DDBJ databases">
        <title>Novel species of Cryobacterium.</title>
        <authorList>
            <person name="Liu Q."/>
            <person name="Xin Y.-H."/>
        </authorList>
    </citation>
    <scope>NUCLEOTIDE SEQUENCE [LARGE SCALE GENOMIC DNA]</scope>
    <source>
        <strain evidence="3 4">Hh39</strain>
    </source>
</reference>
<keyword evidence="2" id="KW-0732">Signal</keyword>
<evidence type="ECO:0000313" key="3">
    <source>
        <dbReference type="EMBL" id="RJT87254.1"/>
    </source>
</evidence>
<dbReference type="PROSITE" id="PS51257">
    <property type="entry name" value="PROKAR_LIPOPROTEIN"/>
    <property type="match status" value="1"/>
</dbReference>
<feature type="compositionally biased region" description="Acidic residues" evidence="1">
    <location>
        <begin position="42"/>
        <end position="60"/>
    </location>
</feature>
<dbReference type="EMBL" id="QZVS01000091">
    <property type="protein sequence ID" value="RJT87254.1"/>
    <property type="molecule type" value="Genomic_DNA"/>
</dbReference>
<gene>
    <name evidence="3" type="ORF">D6T64_16055</name>
</gene>
<keyword evidence="4" id="KW-1185">Reference proteome</keyword>
<evidence type="ECO:0008006" key="5">
    <source>
        <dbReference type="Google" id="ProtNLM"/>
    </source>
</evidence>
<dbReference type="AlphaFoldDB" id="A0A3A5MP20"/>
<evidence type="ECO:0000256" key="1">
    <source>
        <dbReference type="SAM" id="MobiDB-lite"/>
    </source>
</evidence>
<protein>
    <recommendedName>
        <fullName evidence="5">Lipoprotein</fullName>
    </recommendedName>
</protein>
<sequence length="183" mass="18425">MILHKSVLSLAALVVVLPLLAGCSASGAEPQGIGASAGDVEATAEADTTETTEAEAEAEAEAAMPDPNCLTVSAATIARIQAGVQGIDPANTLTRATAYKAGDRSDVYFIAGEITGAGMEVGDANGLWATNGDPVTDEKSGLTFSVDGFAKSFSDWADGDVQDLSASEAGAEEAIACLEALQE</sequence>
<organism evidence="3 4">
    <name type="scientific">Cryobacterium melibiosiphilum</name>
    <dbReference type="NCBI Taxonomy" id="995039"/>
    <lineage>
        <taxon>Bacteria</taxon>
        <taxon>Bacillati</taxon>
        <taxon>Actinomycetota</taxon>
        <taxon>Actinomycetes</taxon>
        <taxon>Micrococcales</taxon>
        <taxon>Microbacteriaceae</taxon>
        <taxon>Cryobacterium</taxon>
    </lineage>
</organism>
<evidence type="ECO:0000313" key="4">
    <source>
        <dbReference type="Proteomes" id="UP000272015"/>
    </source>
</evidence>
<comment type="caution">
    <text evidence="3">The sequence shown here is derived from an EMBL/GenBank/DDBJ whole genome shotgun (WGS) entry which is preliminary data.</text>
</comment>
<name>A0A3A5MP20_9MICO</name>
<proteinExistence type="predicted"/>
<feature type="chain" id="PRO_5038730913" description="Lipoprotein" evidence="2">
    <location>
        <begin position="22"/>
        <end position="183"/>
    </location>
</feature>
<accession>A0A3A5MP20</accession>
<feature type="region of interest" description="Disordered" evidence="1">
    <location>
        <begin position="31"/>
        <end position="65"/>
    </location>
</feature>